<keyword evidence="4" id="KW-1185">Reference proteome</keyword>
<accession>A0A554NCC3</accession>
<dbReference type="AlphaFoldDB" id="A0A554NCC3"/>
<feature type="region of interest" description="Disordered" evidence="1">
    <location>
        <begin position="50"/>
        <end position="75"/>
    </location>
</feature>
<dbReference type="Pfam" id="PF13559">
    <property type="entry name" value="DUF4129"/>
    <property type="match status" value="1"/>
</dbReference>
<dbReference type="Proteomes" id="UP000319894">
    <property type="component" value="Unassembled WGS sequence"/>
</dbReference>
<reference evidence="3 4" key="1">
    <citation type="submission" date="2018-06" db="EMBL/GenBank/DDBJ databases">
        <title>Natronomonas sp. F16-60 a new haloarchaeon isolated from a solar saltern of Isla Cristina, Huelva, Spain.</title>
        <authorList>
            <person name="Duran-Viseras A."/>
            <person name="Sanchez-Porro C."/>
            <person name="Ventosa A."/>
        </authorList>
    </citation>
    <scope>NUCLEOTIDE SEQUENCE [LARGE SCALE GENOMIC DNA]</scope>
    <source>
        <strain evidence="3 4">F16-60</strain>
    </source>
</reference>
<evidence type="ECO:0000259" key="2">
    <source>
        <dbReference type="Pfam" id="PF13559"/>
    </source>
</evidence>
<comment type="caution">
    <text evidence="3">The sequence shown here is derived from an EMBL/GenBank/DDBJ whole genome shotgun (WGS) entry which is preliminary data.</text>
</comment>
<proteinExistence type="predicted"/>
<dbReference type="EMBL" id="QMDX01000002">
    <property type="protein sequence ID" value="TSD15051.1"/>
    <property type="molecule type" value="Genomic_DNA"/>
</dbReference>
<organism evidence="3 4">
    <name type="scientific">Haloglomus irregulare</name>
    <dbReference type="NCBI Taxonomy" id="2234134"/>
    <lineage>
        <taxon>Archaea</taxon>
        <taxon>Methanobacteriati</taxon>
        <taxon>Methanobacteriota</taxon>
        <taxon>Stenosarchaea group</taxon>
        <taxon>Halobacteria</taxon>
        <taxon>Halobacteriales</taxon>
        <taxon>Natronomonadaceae</taxon>
        <taxon>Haloglomus</taxon>
    </lineage>
</organism>
<feature type="compositionally biased region" description="Basic and acidic residues" evidence="1">
    <location>
        <begin position="50"/>
        <end position="67"/>
    </location>
</feature>
<protein>
    <recommendedName>
        <fullName evidence="2">Protein-glutamine gamma-glutamyltransferase-like C-terminal domain-containing protein</fullName>
    </recommendedName>
</protein>
<dbReference type="InParanoid" id="A0A554NCC3"/>
<dbReference type="InterPro" id="IPR025403">
    <property type="entry name" value="TgpA-like_C"/>
</dbReference>
<evidence type="ECO:0000256" key="1">
    <source>
        <dbReference type="SAM" id="MobiDB-lite"/>
    </source>
</evidence>
<evidence type="ECO:0000313" key="3">
    <source>
        <dbReference type="EMBL" id="TSD15051.1"/>
    </source>
</evidence>
<sequence>MVADLPVANPEASTPADFADAAVEAGMDADDVAEVTALFEAVRYGDRPVTETRAERATDALRRLERTDVEEDPSP</sequence>
<gene>
    <name evidence="3" type="ORF">DP107_04125</name>
</gene>
<name>A0A554NCC3_9EURY</name>
<evidence type="ECO:0000313" key="4">
    <source>
        <dbReference type="Proteomes" id="UP000319894"/>
    </source>
</evidence>
<feature type="domain" description="Protein-glutamine gamma-glutamyltransferase-like C-terminal" evidence="2">
    <location>
        <begin position="6"/>
        <end position="62"/>
    </location>
</feature>